<dbReference type="PANTHER" id="PTHR45747">
    <property type="entry name" value="HISTONE-LYSINE N-METHYLTRANSFERASE E(Z)"/>
    <property type="match status" value="1"/>
</dbReference>
<proteinExistence type="predicted"/>
<dbReference type="GO" id="GO:0032259">
    <property type="term" value="P:methylation"/>
    <property type="evidence" value="ECO:0007669"/>
    <property type="project" value="UniProtKB-KW"/>
</dbReference>
<organism evidence="9 10">
    <name type="scientific">Armillaria solidipes</name>
    <dbReference type="NCBI Taxonomy" id="1076256"/>
    <lineage>
        <taxon>Eukaryota</taxon>
        <taxon>Fungi</taxon>
        <taxon>Dikarya</taxon>
        <taxon>Basidiomycota</taxon>
        <taxon>Agaricomycotina</taxon>
        <taxon>Agaricomycetes</taxon>
        <taxon>Agaricomycetidae</taxon>
        <taxon>Agaricales</taxon>
        <taxon>Marasmiineae</taxon>
        <taxon>Physalacriaceae</taxon>
        <taxon>Armillaria</taxon>
    </lineage>
</organism>
<dbReference type="Proteomes" id="UP000218334">
    <property type="component" value="Unassembled WGS sequence"/>
</dbReference>
<comment type="catalytic activity">
    <reaction evidence="6">
        <text>L-lysyl(27)-[histone H3] + 3 S-adenosyl-L-methionine = N(6),N(6),N(6)-trimethyl-L-lysyl(27)-[histone H3] + 3 S-adenosyl-L-homocysteine + 3 H(+)</text>
        <dbReference type="Rhea" id="RHEA:60292"/>
        <dbReference type="Rhea" id="RHEA-COMP:15535"/>
        <dbReference type="Rhea" id="RHEA-COMP:15548"/>
        <dbReference type="ChEBI" id="CHEBI:15378"/>
        <dbReference type="ChEBI" id="CHEBI:29969"/>
        <dbReference type="ChEBI" id="CHEBI:57856"/>
        <dbReference type="ChEBI" id="CHEBI:59789"/>
        <dbReference type="ChEBI" id="CHEBI:61961"/>
        <dbReference type="EC" id="2.1.1.356"/>
    </reaction>
</comment>
<dbReference type="PROSITE" id="PS50280">
    <property type="entry name" value="SET"/>
    <property type="match status" value="1"/>
</dbReference>
<reference evidence="10" key="1">
    <citation type="journal article" date="2017" name="Nat. Ecol. Evol.">
        <title>Genome expansion and lineage-specific genetic innovations in the forest pathogenic fungi Armillaria.</title>
        <authorList>
            <person name="Sipos G."/>
            <person name="Prasanna A.N."/>
            <person name="Walter M.C."/>
            <person name="O'Connor E."/>
            <person name="Balint B."/>
            <person name="Krizsan K."/>
            <person name="Kiss B."/>
            <person name="Hess J."/>
            <person name="Varga T."/>
            <person name="Slot J."/>
            <person name="Riley R."/>
            <person name="Boka B."/>
            <person name="Rigling D."/>
            <person name="Barry K."/>
            <person name="Lee J."/>
            <person name="Mihaltcheva S."/>
            <person name="LaButti K."/>
            <person name="Lipzen A."/>
            <person name="Waldron R."/>
            <person name="Moloney N.M."/>
            <person name="Sperisen C."/>
            <person name="Kredics L."/>
            <person name="Vagvoelgyi C."/>
            <person name="Patrignani A."/>
            <person name="Fitzpatrick D."/>
            <person name="Nagy I."/>
            <person name="Doyle S."/>
            <person name="Anderson J.B."/>
            <person name="Grigoriev I.V."/>
            <person name="Gueldener U."/>
            <person name="Muensterkoetter M."/>
            <person name="Nagy L.G."/>
        </authorList>
    </citation>
    <scope>NUCLEOTIDE SEQUENCE [LARGE SCALE GENOMIC DNA]</scope>
    <source>
        <strain evidence="10">28-4</strain>
    </source>
</reference>
<dbReference type="InterPro" id="IPR026489">
    <property type="entry name" value="CXC_dom"/>
</dbReference>
<sequence length="574" mass="66252">MNDPTNDNPTNFVVQAAFRDAWDAFYAWEQEYCRESIQSLAVQELEEDEDDEDEWEIGDSATLTADGFCVQQYQNGGTVTSWLPVEVIEVTALFPECSAYESSPLVSRSVFHGDDPDSMAFMPFADDPQFIEIPQDGDQLHHTYYKEFEWQTLDDPDIEIIVSAAAQNLMDLNNMTLEEIDKTDVFPLDMQEIVNLDRRRDLLPWLRTSLSLPEFGSGTREIATFCNNLNCLVSHCMVHWEYSPTAVKQMPKKKNIRLSDDISGPCSTNCFLHGNPPYIETHWTPEDIEALHVMLDHAPDMTPCELTTICRKPCREIFKRRCAYIPDDLVDALPRQRPPMRSRNLKIRDTDHHVFAPNIPCEHDGPCDVHSGCLCFKNSTHCMRNCQCAGHRKPCIRRRTGCDCSTRECRKKPCSCFMENKECDPELCHKGKARYLDDCTICKNMAIQRGRQMAVEVKESQWGLGLYLLEPALKDDYIIEYVGELIFEPSVDTRCDLARHRKRNYMFELNKTLTVDSTYLSNESRYINHSKRPNCRSMTKLVNGEHRIGIYANRRVQPGEELLFDYGDNFFQND</sequence>
<protein>
    <submittedName>
        <fullName evidence="9">SET domain-containing protein</fullName>
    </submittedName>
</protein>
<dbReference type="PANTHER" id="PTHR45747:SF4">
    <property type="entry name" value="HISTONE-LYSINE N-METHYLTRANSFERASE E(Z)"/>
    <property type="match status" value="1"/>
</dbReference>
<evidence type="ECO:0000256" key="1">
    <source>
        <dbReference type="ARBA" id="ARBA00022603"/>
    </source>
</evidence>
<keyword evidence="5" id="KW-0804">Transcription</keyword>
<dbReference type="Gene3D" id="2.170.270.10">
    <property type="entry name" value="SET domain"/>
    <property type="match status" value="1"/>
</dbReference>
<dbReference type="Pfam" id="PF00856">
    <property type="entry name" value="SET"/>
    <property type="match status" value="1"/>
</dbReference>
<evidence type="ECO:0000256" key="4">
    <source>
        <dbReference type="ARBA" id="ARBA00023015"/>
    </source>
</evidence>
<dbReference type="Pfam" id="PF18264">
    <property type="entry name" value="preSET_CXC"/>
    <property type="match status" value="1"/>
</dbReference>
<evidence type="ECO:0000313" key="9">
    <source>
        <dbReference type="EMBL" id="PBK68788.1"/>
    </source>
</evidence>
<gene>
    <name evidence="9" type="ORF">ARMSODRAFT_193065</name>
</gene>
<dbReference type="PROSITE" id="PS51633">
    <property type="entry name" value="CXC"/>
    <property type="match status" value="1"/>
</dbReference>
<dbReference type="InterPro" id="IPR045318">
    <property type="entry name" value="EZH1/2-like"/>
</dbReference>
<evidence type="ECO:0000259" key="8">
    <source>
        <dbReference type="PROSITE" id="PS51633"/>
    </source>
</evidence>
<dbReference type="EMBL" id="KZ293431">
    <property type="protein sequence ID" value="PBK68788.1"/>
    <property type="molecule type" value="Genomic_DNA"/>
</dbReference>
<evidence type="ECO:0000259" key="7">
    <source>
        <dbReference type="PROSITE" id="PS50280"/>
    </source>
</evidence>
<keyword evidence="4" id="KW-0805">Transcription regulation</keyword>
<feature type="domain" description="CXC" evidence="8">
    <location>
        <begin position="340"/>
        <end position="448"/>
    </location>
</feature>
<keyword evidence="3" id="KW-0949">S-adenosyl-L-methionine</keyword>
<dbReference type="STRING" id="1076256.A0A2H3BRX9"/>
<dbReference type="InterPro" id="IPR001214">
    <property type="entry name" value="SET_dom"/>
</dbReference>
<dbReference type="SUPFAM" id="SSF82199">
    <property type="entry name" value="SET domain"/>
    <property type="match status" value="1"/>
</dbReference>
<keyword evidence="2" id="KW-0808">Transferase</keyword>
<dbReference type="GO" id="GO:0140951">
    <property type="term" value="F:histone H3K27 trimethyltransferase activity"/>
    <property type="evidence" value="ECO:0007669"/>
    <property type="project" value="UniProtKB-EC"/>
</dbReference>
<name>A0A2H3BRX9_9AGAR</name>
<feature type="domain" description="SET" evidence="7">
    <location>
        <begin position="453"/>
        <end position="567"/>
    </location>
</feature>
<dbReference type="GO" id="GO:0005634">
    <property type="term" value="C:nucleus"/>
    <property type="evidence" value="ECO:0007669"/>
    <property type="project" value="TreeGrafter"/>
</dbReference>
<keyword evidence="1" id="KW-0489">Methyltransferase</keyword>
<evidence type="ECO:0000256" key="3">
    <source>
        <dbReference type="ARBA" id="ARBA00022691"/>
    </source>
</evidence>
<evidence type="ECO:0000256" key="6">
    <source>
        <dbReference type="ARBA" id="ARBA00048568"/>
    </source>
</evidence>
<dbReference type="AlphaFoldDB" id="A0A2H3BRX9"/>
<dbReference type="SMART" id="SM00317">
    <property type="entry name" value="SET"/>
    <property type="match status" value="1"/>
</dbReference>
<accession>A0A2H3BRX9</accession>
<evidence type="ECO:0000256" key="5">
    <source>
        <dbReference type="ARBA" id="ARBA00023163"/>
    </source>
</evidence>
<evidence type="ECO:0000256" key="2">
    <source>
        <dbReference type="ARBA" id="ARBA00022679"/>
    </source>
</evidence>
<dbReference type="InterPro" id="IPR041355">
    <property type="entry name" value="Pre-SET_CXC"/>
</dbReference>
<dbReference type="GO" id="GO:0031507">
    <property type="term" value="P:heterochromatin formation"/>
    <property type="evidence" value="ECO:0007669"/>
    <property type="project" value="TreeGrafter"/>
</dbReference>
<dbReference type="GO" id="GO:0003682">
    <property type="term" value="F:chromatin binding"/>
    <property type="evidence" value="ECO:0007669"/>
    <property type="project" value="TreeGrafter"/>
</dbReference>
<evidence type="ECO:0000313" key="10">
    <source>
        <dbReference type="Proteomes" id="UP000218334"/>
    </source>
</evidence>
<keyword evidence="10" id="KW-1185">Reference proteome</keyword>
<dbReference type="InterPro" id="IPR046341">
    <property type="entry name" value="SET_dom_sf"/>
</dbReference>